<accession>A0A8B3S0I7</accession>
<reference evidence="2" key="1">
    <citation type="submission" date="2019-01" db="EMBL/GenBank/DDBJ databases">
        <title>Anaerobic oxidation of ethane by archaea from a marine hydrocarbon seep.</title>
        <authorList>
            <person name="Musat F."/>
        </authorList>
    </citation>
    <scope>NUCLEOTIDE SEQUENCE [LARGE SCALE GENOMIC DNA]</scope>
</reference>
<evidence type="ECO:0000313" key="1">
    <source>
        <dbReference type="EMBL" id="RZB28809.1"/>
    </source>
</evidence>
<dbReference type="EMBL" id="RPGO01000035">
    <property type="protein sequence ID" value="RZB28809.1"/>
    <property type="molecule type" value="Genomic_DNA"/>
</dbReference>
<sequence>MTPRILFLDETNWFNYTTKGEELPQNGKNKQYRNHMKQICVWAYRIRR</sequence>
<organism evidence="1 2">
    <name type="scientific">Candidatus Argoarchaeum ethanivorans</name>
    <dbReference type="NCBI Taxonomy" id="2608793"/>
    <lineage>
        <taxon>Archaea</taxon>
        <taxon>Methanobacteriati</taxon>
        <taxon>Methanobacteriota</taxon>
        <taxon>Stenosarchaea group</taxon>
        <taxon>Methanomicrobia</taxon>
        <taxon>Methanosarcinales</taxon>
        <taxon>Methanosarcinales incertae sedis</taxon>
        <taxon>GOM Arc I cluster</taxon>
        <taxon>Candidatus Argoarchaeum</taxon>
    </lineage>
</organism>
<dbReference type="AlphaFoldDB" id="A0A8B3S0I7"/>
<gene>
    <name evidence="1" type="ORF">AEth_01811</name>
</gene>
<proteinExistence type="predicted"/>
<evidence type="ECO:0000313" key="2">
    <source>
        <dbReference type="Proteomes" id="UP000291831"/>
    </source>
</evidence>
<dbReference type="Proteomes" id="UP000291831">
    <property type="component" value="Unassembled WGS sequence"/>
</dbReference>
<comment type="caution">
    <text evidence="1">The sequence shown here is derived from an EMBL/GenBank/DDBJ whole genome shotgun (WGS) entry which is preliminary data.</text>
</comment>
<name>A0A8B3S0I7_9EURY</name>
<protein>
    <submittedName>
        <fullName evidence="1">Uncharacterized protein</fullName>
    </submittedName>
</protein>